<dbReference type="PANTHER" id="PTHR11727:SF7">
    <property type="entry name" value="DIMETHYLADENOSINE TRANSFERASE-RELATED"/>
    <property type="match status" value="1"/>
</dbReference>
<dbReference type="PANTHER" id="PTHR11727">
    <property type="entry name" value="DIMETHYLADENOSINE TRANSFERASE"/>
    <property type="match status" value="1"/>
</dbReference>
<keyword evidence="11" id="KW-1185">Reference proteome</keyword>
<reference evidence="10 11" key="1">
    <citation type="submission" date="2023-09" db="EMBL/GenBank/DDBJ databases">
        <authorList>
            <person name="Rey-Velasco X."/>
        </authorList>
    </citation>
    <scope>NUCLEOTIDE SEQUENCE [LARGE SCALE GENOMIC DNA]</scope>
    <source>
        <strain evidence="10 11">W345</strain>
    </source>
</reference>
<feature type="domain" description="Ribosomal RNA adenine methylase transferase N-terminal" evidence="9">
    <location>
        <begin position="25"/>
        <end position="196"/>
    </location>
</feature>
<evidence type="ECO:0000259" key="9">
    <source>
        <dbReference type="SMART" id="SM00650"/>
    </source>
</evidence>
<dbReference type="Proteomes" id="UP001254608">
    <property type="component" value="Unassembled WGS sequence"/>
</dbReference>
<dbReference type="PROSITE" id="PS01131">
    <property type="entry name" value="RRNA_A_DIMETH"/>
    <property type="match status" value="1"/>
</dbReference>
<comment type="caution">
    <text evidence="10">The sequence shown here is derived from an EMBL/GenBank/DDBJ whole genome shotgun (WGS) entry which is preliminary data.</text>
</comment>
<evidence type="ECO:0000313" key="11">
    <source>
        <dbReference type="Proteomes" id="UP001254608"/>
    </source>
</evidence>
<comment type="subcellular location">
    <subcellularLocation>
        <location evidence="7">Cytoplasm</location>
    </subcellularLocation>
</comment>
<dbReference type="InterPro" id="IPR011530">
    <property type="entry name" value="rRNA_adenine_dimethylase"/>
</dbReference>
<evidence type="ECO:0000256" key="3">
    <source>
        <dbReference type="ARBA" id="ARBA00022603"/>
    </source>
</evidence>
<feature type="binding site" evidence="7 8">
    <location>
        <position position="45"/>
    </location>
    <ligand>
        <name>S-adenosyl-L-methionine</name>
        <dbReference type="ChEBI" id="CHEBI:59789"/>
    </ligand>
</feature>
<dbReference type="Gene3D" id="1.10.8.100">
    <property type="entry name" value="Ribosomal RNA adenine dimethylase-like, domain 2"/>
    <property type="match status" value="1"/>
</dbReference>
<evidence type="ECO:0000256" key="6">
    <source>
        <dbReference type="ARBA" id="ARBA00022884"/>
    </source>
</evidence>
<evidence type="ECO:0000256" key="2">
    <source>
        <dbReference type="ARBA" id="ARBA00022552"/>
    </source>
</evidence>
<feature type="binding site" evidence="7 8">
    <location>
        <position position="66"/>
    </location>
    <ligand>
        <name>S-adenosyl-L-methionine</name>
        <dbReference type="ChEBI" id="CHEBI:59789"/>
    </ligand>
</feature>
<dbReference type="InterPro" id="IPR001737">
    <property type="entry name" value="KsgA/Erm"/>
</dbReference>
<evidence type="ECO:0000256" key="8">
    <source>
        <dbReference type="PROSITE-ProRule" id="PRU01026"/>
    </source>
</evidence>
<evidence type="ECO:0000313" key="10">
    <source>
        <dbReference type="EMBL" id="MDT0496771.1"/>
    </source>
</evidence>
<keyword evidence="3 7" id="KW-0489">Methyltransferase</keyword>
<comment type="similarity">
    <text evidence="7">Belongs to the class I-like SAM-binding methyltransferase superfamily. rRNA adenine N(6)-methyltransferase family. RsmA subfamily.</text>
</comment>
<dbReference type="EC" id="2.1.1.182" evidence="7"/>
<dbReference type="Gene3D" id="3.40.50.150">
    <property type="entry name" value="Vaccinia Virus protein VP39"/>
    <property type="match status" value="1"/>
</dbReference>
<dbReference type="NCBIfam" id="TIGR00755">
    <property type="entry name" value="ksgA"/>
    <property type="match status" value="1"/>
</dbReference>
<dbReference type="SMART" id="SM00650">
    <property type="entry name" value="rADc"/>
    <property type="match status" value="1"/>
</dbReference>
<gene>
    <name evidence="7 10" type="primary">rsmA</name>
    <name evidence="7" type="synonym">ksgA</name>
    <name evidence="10" type="ORF">RM530_05260</name>
</gene>
<evidence type="ECO:0000256" key="4">
    <source>
        <dbReference type="ARBA" id="ARBA00022679"/>
    </source>
</evidence>
<dbReference type="InterPro" id="IPR029063">
    <property type="entry name" value="SAM-dependent_MTases_sf"/>
</dbReference>
<keyword evidence="4 7" id="KW-0808">Transferase</keyword>
<keyword evidence="6 7" id="KW-0694">RNA-binding</keyword>
<dbReference type="InterPro" id="IPR020598">
    <property type="entry name" value="rRNA_Ade_methylase_Trfase_N"/>
</dbReference>
<accession>A0ABU2WHM1</accession>
<dbReference type="InterPro" id="IPR020596">
    <property type="entry name" value="rRNA_Ade_Mease_Trfase_CS"/>
</dbReference>
<comment type="catalytic activity">
    <reaction evidence="7">
        <text>adenosine(1518)/adenosine(1519) in 16S rRNA + 4 S-adenosyl-L-methionine = N(6)-dimethyladenosine(1518)/N(6)-dimethyladenosine(1519) in 16S rRNA + 4 S-adenosyl-L-homocysteine + 4 H(+)</text>
        <dbReference type="Rhea" id="RHEA:19609"/>
        <dbReference type="Rhea" id="RHEA-COMP:10232"/>
        <dbReference type="Rhea" id="RHEA-COMP:10233"/>
        <dbReference type="ChEBI" id="CHEBI:15378"/>
        <dbReference type="ChEBI" id="CHEBI:57856"/>
        <dbReference type="ChEBI" id="CHEBI:59789"/>
        <dbReference type="ChEBI" id="CHEBI:74411"/>
        <dbReference type="ChEBI" id="CHEBI:74493"/>
        <dbReference type="EC" id="2.1.1.182"/>
    </reaction>
</comment>
<feature type="binding site" evidence="7 8">
    <location>
        <position position="111"/>
    </location>
    <ligand>
        <name>S-adenosyl-L-methionine</name>
        <dbReference type="ChEBI" id="CHEBI:59789"/>
    </ligand>
</feature>
<dbReference type="HAMAP" id="MF_00607">
    <property type="entry name" value="16SrRNA_methyltr_A"/>
    <property type="match status" value="1"/>
</dbReference>
<protein>
    <recommendedName>
        <fullName evidence="7">Ribosomal RNA small subunit methyltransferase A</fullName>
        <ecNumber evidence="7">2.1.1.182</ecNumber>
    </recommendedName>
    <alternativeName>
        <fullName evidence="7">16S rRNA (adenine(1518)-N(6)/adenine(1519)-N(6))-dimethyltransferase</fullName>
    </alternativeName>
    <alternativeName>
        <fullName evidence="7">16S rRNA dimethyladenosine transferase</fullName>
    </alternativeName>
    <alternativeName>
        <fullName evidence="7">16S rRNA dimethylase</fullName>
    </alternativeName>
    <alternativeName>
        <fullName evidence="7">S-adenosylmethionine-6-N', N'-adenosyl(rRNA) dimethyltransferase</fullName>
    </alternativeName>
</protein>
<dbReference type="InterPro" id="IPR023165">
    <property type="entry name" value="rRNA_Ade_diMease-like_C"/>
</dbReference>
<proteinExistence type="inferred from homology"/>
<keyword evidence="1 7" id="KW-0963">Cytoplasm</keyword>
<keyword evidence="5 7" id="KW-0949">S-adenosyl-L-methionine</keyword>
<dbReference type="GO" id="GO:0052908">
    <property type="term" value="F:16S rRNA (adenine(1518)-N(6)/adenine(1519)-N(6))-dimethyltransferase activity"/>
    <property type="evidence" value="ECO:0007669"/>
    <property type="project" value="UniProtKB-EC"/>
</dbReference>
<organism evidence="10 11">
    <name type="scientific">Banduia mediterranea</name>
    <dbReference type="NCBI Taxonomy" id="3075609"/>
    <lineage>
        <taxon>Bacteria</taxon>
        <taxon>Pseudomonadati</taxon>
        <taxon>Pseudomonadota</taxon>
        <taxon>Gammaproteobacteria</taxon>
        <taxon>Nevskiales</taxon>
        <taxon>Algiphilaceae</taxon>
        <taxon>Banduia</taxon>
    </lineage>
</organism>
<dbReference type="RefSeq" id="WP_311364164.1">
    <property type="nucleotide sequence ID" value="NZ_JAVRIC010000005.1"/>
</dbReference>
<comment type="function">
    <text evidence="7">Specifically dimethylates two adjacent adenosines (A1518 and A1519) in the loop of a conserved hairpin near the 3'-end of 16S rRNA in the 30S particle. May play a critical role in biogenesis of 30S subunits.</text>
</comment>
<evidence type="ECO:0000256" key="7">
    <source>
        <dbReference type="HAMAP-Rule" id="MF_00607"/>
    </source>
</evidence>
<feature type="binding site" evidence="7 8">
    <location>
        <position position="18"/>
    </location>
    <ligand>
        <name>S-adenosyl-L-methionine</name>
        <dbReference type="ChEBI" id="CHEBI:59789"/>
    </ligand>
</feature>
<sequence>MIEPDTRPPLAKKRFGQNFLHDQNIIARIIHAISPKPGQALIEIGPGRGALTRPLLAAGEKLQVIELDRDLIPFLQAYCGNHPGLVVHQCDALKVDFPSLAPGQPLRVVGNLPYNISTPLLFHLLQFADHIRDMHFMLQKEVVDRMVAKPGGGDYGRLTVSLAARAECVSLFRVSPGAFHPAPKVYSAIVRLRPRPAPFPIPDFGAYDRIVTAAFGQRRKTLSNALKGLLDSEQIRAANIDPGLRAERLSAAEFGALSCQLVADTGPAQKPEPGAQ</sequence>
<dbReference type="EMBL" id="JAVRIC010000005">
    <property type="protein sequence ID" value="MDT0496771.1"/>
    <property type="molecule type" value="Genomic_DNA"/>
</dbReference>
<name>A0ABU2WHM1_9GAMM</name>
<feature type="binding site" evidence="7 8">
    <location>
        <position position="20"/>
    </location>
    <ligand>
        <name>S-adenosyl-L-methionine</name>
        <dbReference type="ChEBI" id="CHEBI:59789"/>
    </ligand>
</feature>
<dbReference type="PROSITE" id="PS51689">
    <property type="entry name" value="SAM_RNA_A_N6_MT"/>
    <property type="match status" value="1"/>
</dbReference>
<feature type="binding site" evidence="7 8">
    <location>
        <position position="91"/>
    </location>
    <ligand>
        <name>S-adenosyl-L-methionine</name>
        <dbReference type="ChEBI" id="CHEBI:59789"/>
    </ligand>
</feature>
<dbReference type="SUPFAM" id="SSF53335">
    <property type="entry name" value="S-adenosyl-L-methionine-dependent methyltransferases"/>
    <property type="match status" value="1"/>
</dbReference>
<evidence type="ECO:0000256" key="1">
    <source>
        <dbReference type="ARBA" id="ARBA00022490"/>
    </source>
</evidence>
<evidence type="ECO:0000256" key="5">
    <source>
        <dbReference type="ARBA" id="ARBA00022691"/>
    </source>
</evidence>
<keyword evidence="2 7" id="KW-0698">rRNA processing</keyword>
<dbReference type="CDD" id="cd02440">
    <property type="entry name" value="AdoMet_MTases"/>
    <property type="match status" value="1"/>
</dbReference>
<dbReference type="Pfam" id="PF00398">
    <property type="entry name" value="RrnaAD"/>
    <property type="match status" value="1"/>
</dbReference>